<proteinExistence type="predicted"/>
<organism evidence="2 3">
    <name type="scientific">Actinomadura rugatobispora</name>
    <dbReference type="NCBI Taxonomy" id="1994"/>
    <lineage>
        <taxon>Bacteria</taxon>
        <taxon>Bacillati</taxon>
        <taxon>Actinomycetota</taxon>
        <taxon>Actinomycetes</taxon>
        <taxon>Streptosporangiales</taxon>
        <taxon>Thermomonosporaceae</taxon>
        <taxon>Actinomadura</taxon>
    </lineage>
</organism>
<evidence type="ECO:0000259" key="1">
    <source>
        <dbReference type="Pfam" id="PF04149"/>
    </source>
</evidence>
<feature type="domain" description="DUF397" evidence="1">
    <location>
        <begin position="18"/>
        <end position="69"/>
    </location>
</feature>
<dbReference type="Proteomes" id="UP001596074">
    <property type="component" value="Unassembled WGS sequence"/>
</dbReference>
<dbReference type="InterPro" id="IPR007278">
    <property type="entry name" value="DUF397"/>
</dbReference>
<dbReference type="RefSeq" id="WP_378286429.1">
    <property type="nucleotide sequence ID" value="NZ_JBHSON010000057.1"/>
</dbReference>
<protein>
    <submittedName>
        <fullName evidence="2">DUF397 domain-containing protein</fullName>
    </submittedName>
</protein>
<reference evidence="3" key="1">
    <citation type="journal article" date="2019" name="Int. J. Syst. Evol. Microbiol.">
        <title>The Global Catalogue of Microorganisms (GCM) 10K type strain sequencing project: providing services to taxonomists for standard genome sequencing and annotation.</title>
        <authorList>
            <consortium name="The Broad Institute Genomics Platform"/>
            <consortium name="The Broad Institute Genome Sequencing Center for Infectious Disease"/>
            <person name="Wu L."/>
            <person name="Ma J."/>
        </authorList>
    </citation>
    <scope>NUCLEOTIDE SEQUENCE [LARGE SCALE GENOMIC DNA]</scope>
    <source>
        <strain evidence="3">KCTC 42087</strain>
    </source>
</reference>
<comment type="caution">
    <text evidence="2">The sequence shown here is derived from an EMBL/GenBank/DDBJ whole genome shotgun (WGS) entry which is preliminary data.</text>
</comment>
<keyword evidence="3" id="KW-1185">Reference proteome</keyword>
<gene>
    <name evidence="2" type="ORF">ACFPZN_34060</name>
</gene>
<evidence type="ECO:0000313" key="3">
    <source>
        <dbReference type="Proteomes" id="UP001596074"/>
    </source>
</evidence>
<name>A0ABW1A9P6_9ACTN</name>
<sequence length="76" mass="8049">MSLERDGSCTLSSPTAGAWRKSTYTGDTGDCVEVAHHGGGGIAVRDSKDPAGPKLLLTGNAWRSLNQRIKNGRYDS</sequence>
<dbReference type="EMBL" id="JBHSON010000057">
    <property type="protein sequence ID" value="MFC5750674.1"/>
    <property type="molecule type" value="Genomic_DNA"/>
</dbReference>
<evidence type="ECO:0000313" key="2">
    <source>
        <dbReference type="EMBL" id="MFC5750674.1"/>
    </source>
</evidence>
<dbReference type="Pfam" id="PF04149">
    <property type="entry name" value="DUF397"/>
    <property type="match status" value="1"/>
</dbReference>
<accession>A0ABW1A9P6</accession>